<dbReference type="SUPFAM" id="SSF51445">
    <property type="entry name" value="(Trans)glycosidases"/>
    <property type="match status" value="1"/>
</dbReference>
<dbReference type="Proteomes" id="UP001152561">
    <property type="component" value="Unassembled WGS sequence"/>
</dbReference>
<dbReference type="AlphaFoldDB" id="A0A9Q1MHU3"/>
<dbReference type="PANTHER" id="PTHR31268">
    <property type="match status" value="1"/>
</dbReference>
<keyword evidence="6" id="KW-1185">Reference proteome</keyword>
<proteinExistence type="inferred from homology"/>
<evidence type="ECO:0000313" key="5">
    <source>
        <dbReference type="EMBL" id="KAJ8559909.1"/>
    </source>
</evidence>
<evidence type="ECO:0000313" key="6">
    <source>
        <dbReference type="Proteomes" id="UP001152561"/>
    </source>
</evidence>
<dbReference type="Pfam" id="PF05691">
    <property type="entry name" value="Raffinose_syn"/>
    <property type="match status" value="1"/>
</dbReference>
<dbReference type="Gene3D" id="3.20.20.70">
    <property type="entry name" value="Aldolase class I"/>
    <property type="match status" value="1"/>
</dbReference>
<evidence type="ECO:0000256" key="3">
    <source>
        <dbReference type="ARBA" id="ARBA00023277"/>
    </source>
</evidence>
<dbReference type="InterPro" id="IPR008811">
    <property type="entry name" value="Glycosyl_hydrolases_36"/>
</dbReference>
<comment type="caution">
    <text evidence="5">The sequence shown here is derived from an EMBL/GenBank/DDBJ whole genome shotgun (WGS) entry which is preliminary data.</text>
</comment>
<comment type="similarity">
    <text evidence="1">Belongs to the glycosyl hydrolases 36 family.</text>
</comment>
<evidence type="ECO:0000256" key="2">
    <source>
        <dbReference type="ARBA" id="ARBA00012708"/>
    </source>
</evidence>
<sequence length="784" mass="86722">MIFSSLLYLRSWVQNLGSEVEFEEEEEAAAMTVTPAIRISDRKLIVKDRTILTNVADNIITTSGASSGPLEGIFLGAEFDQDNNCHVTPLGKLQDVKFLSCFRFKLWWMAQKMGNKGSEIPMETQFLLVETRDTSHIESDNNDVVYAVFLPLIEGSFRAVLQGNPEDELELCLESGDKDTVSSAFYQTVYVHAGCDPFVVITEAIRAVKLHLKSFRQRHEKKLPNIVDYFGWCTWDAFYQEVTQEGVEAGLESLTNGSIPPKWVIIDDGWQSVSGDSEVEKPLMRLTGLKENEKFQKNEDPKVGIKNIVNIAKEKYGLNYVYVWHAITGYWGGVHPGVKGMEEYGSVMTYPDITKGVMENEPGWKMDAIAVQGLGLVNPKSAYKFYNEMHSYLASAGVDGLKVDVQCILETLGGGLGGRVELTKQYHQALDASVARNFPDNGCIACMSHSTDALYCSKQTAVVRASDDFYPRDPASHTIHIACVAYNSVFLGEIMQPDWDMFHSLHPAADDAPGKHNFDILRKLVLPDGTILRARLPGRPTKDTLFSDPSRDSVSLLKIWNMNKYTGVLGVYNCQGAAWCTVERKNTFHKTNSEAITGYIRGRDVHFISEASMDPNWTGDCVLYSHGNAEIVVLPHNAAMPVSFKILEHETYTVTPIKVLAPGFSFAPLGLIDMYNAGGAIEGLKYELKAGAELSELEAGYQCEGNLVAEDRIENLSTEAVAVVSMEVKGCGRFGAYSSVKPRKCSGGGDMVDFAYDSDSGLLTLNLDDMPPADQKVHIIEVEV</sequence>
<gene>
    <name evidence="5" type="ORF">K7X08_003967</name>
</gene>
<comment type="catalytic activity">
    <reaction evidence="4">
        <text>alpha-D-galactosyl-(1-&gt;3)-1D-myo-inositol + sucrose = raffinose + myo-inositol</text>
        <dbReference type="Rhea" id="RHEA:20161"/>
        <dbReference type="ChEBI" id="CHEBI:16634"/>
        <dbReference type="ChEBI" id="CHEBI:17268"/>
        <dbReference type="ChEBI" id="CHEBI:17505"/>
        <dbReference type="ChEBI" id="CHEBI:17992"/>
        <dbReference type="EC" id="2.4.1.82"/>
    </reaction>
</comment>
<dbReference type="GO" id="GO:0047274">
    <property type="term" value="F:galactinol-sucrose galactosyltransferase activity"/>
    <property type="evidence" value="ECO:0007669"/>
    <property type="project" value="UniProtKB-EC"/>
</dbReference>
<name>A0A9Q1MHU3_9SOLA</name>
<dbReference type="EMBL" id="JAJAGQ010000006">
    <property type="protein sequence ID" value="KAJ8559909.1"/>
    <property type="molecule type" value="Genomic_DNA"/>
</dbReference>
<protein>
    <recommendedName>
        <fullName evidence="2">galactinol--sucrose galactosyltransferase</fullName>
        <ecNumber evidence="2">2.4.1.82</ecNumber>
    </recommendedName>
</protein>
<evidence type="ECO:0000256" key="1">
    <source>
        <dbReference type="ARBA" id="ARBA00007240"/>
    </source>
</evidence>
<dbReference type="EC" id="2.4.1.82" evidence="2"/>
<dbReference type="InterPro" id="IPR017853">
    <property type="entry name" value="GH"/>
</dbReference>
<organism evidence="5 6">
    <name type="scientific">Anisodus acutangulus</name>
    <dbReference type="NCBI Taxonomy" id="402998"/>
    <lineage>
        <taxon>Eukaryota</taxon>
        <taxon>Viridiplantae</taxon>
        <taxon>Streptophyta</taxon>
        <taxon>Embryophyta</taxon>
        <taxon>Tracheophyta</taxon>
        <taxon>Spermatophyta</taxon>
        <taxon>Magnoliopsida</taxon>
        <taxon>eudicotyledons</taxon>
        <taxon>Gunneridae</taxon>
        <taxon>Pentapetalae</taxon>
        <taxon>asterids</taxon>
        <taxon>lamiids</taxon>
        <taxon>Solanales</taxon>
        <taxon>Solanaceae</taxon>
        <taxon>Solanoideae</taxon>
        <taxon>Hyoscyameae</taxon>
        <taxon>Anisodus</taxon>
    </lineage>
</organism>
<accession>A0A9Q1MHU3</accession>
<evidence type="ECO:0000256" key="4">
    <source>
        <dbReference type="ARBA" id="ARBA00049426"/>
    </source>
</evidence>
<reference evidence="6" key="1">
    <citation type="journal article" date="2023" name="Proc. Natl. Acad. Sci. U.S.A.">
        <title>Genomic and structural basis for evolution of tropane alkaloid biosynthesis.</title>
        <authorList>
            <person name="Wanga Y.-J."/>
            <person name="Taina T."/>
            <person name="Yua J.-Y."/>
            <person name="Lia J."/>
            <person name="Xua B."/>
            <person name="Chenc J."/>
            <person name="D'Auriad J.C."/>
            <person name="Huanga J.-P."/>
            <person name="Huanga S.-X."/>
        </authorList>
    </citation>
    <scope>NUCLEOTIDE SEQUENCE [LARGE SCALE GENOMIC DNA]</scope>
    <source>
        <strain evidence="6">cv. KIB-2019</strain>
    </source>
</reference>
<dbReference type="OrthoDB" id="4664297at2759"/>
<dbReference type="PANTHER" id="PTHR31268:SF5">
    <property type="entry name" value="GALACTINOL--SUCROSE GALACTOSYLTRANSFERASE 6-RELATED"/>
    <property type="match status" value="1"/>
</dbReference>
<keyword evidence="3" id="KW-0119">Carbohydrate metabolism</keyword>
<dbReference type="InterPro" id="IPR013785">
    <property type="entry name" value="Aldolase_TIM"/>
</dbReference>